<keyword evidence="1" id="KW-0175">Coiled coil</keyword>
<dbReference type="Proteomes" id="UP001140949">
    <property type="component" value="Unassembled WGS sequence"/>
</dbReference>
<name>A0AAX6GZC9_IRIPA</name>
<keyword evidence="5" id="KW-1185">Reference proteome</keyword>
<dbReference type="CDD" id="cd22851">
    <property type="entry name" value="SMN_N"/>
    <property type="match status" value="1"/>
</dbReference>
<dbReference type="EMBL" id="JANAVB010014796">
    <property type="protein sequence ID" value="KAJ6833874.1"/>
    <property type="molecule type" value="Genomic_DNA"/>
</dbReference>
<dbReference type="InterPro" id="IPR049481">
    <property type="entry name" value="SMN_G2-BD"/>
</dbReference>
<feature type="coiled-coil region" evidence="1">
    <location>
        <begin position="128"/>
        <end position="155"/>
    </location>
</feature>
<evidence type="ECO:0000256" key="1">
    <source>
        <dbReference type="SAM" id="Coils"/>
    </source>
</evidence>
<evidence type="ECO:0000259" key="3">
    <source>
        <dbReference type="Pfam" id="PF20636"/>
    </source>
</evidence>
<sequence>MGKKGSSSELWDDSALLDAFDHAMDTFKDMRTRRDDGGSHGEENTAVSDEKDRLPTEKRTRHIKPEDDDNIIPNETTDASVHDKDTEAATEDLSGQETQFGANLNASESDHPHSSGLPHADGNGYGYSDQQNMEYEQLLKQYYELEEQKQRVVQQLNQTNYWNYQTPVQSSTYQTNQVSADNTFAQGLNNPCSLCSCQCISVPLVPTSACVIGGMPGGCYSSCPSLMAYCSGAQSHEVPCGSHVPVGNDSAVKTGMLAAEKAINSMKLEIGAASNSCGEKEKGEKSSGILEGNLSQAVSSGSDFTAVLKAWYLAGLHTGRQDFICIWQSSPRKTINNNINIDINASCISDKILSKQKVIVPVILIVVYMQGASNSFLRWQLERCAYLLSKCC</sequence>
<gene>
    <name evidence="4" type="ORF">M6B38_336630</name>
</gene>
<evidence type="ECO:0000313" key="4">
    <source>
        <dbReference type="EMBL" id="KAJ6833874.1"/>
    </source>
</evidence>
<feature type="domain" description="Survival Motor Neuron Gemin2-binding" evidence="3">
    <location>
        <begin position="5"/>
        <end position="30"/>
    </location>
</feature>
<reference evidence="4" key="2">
    <citation type="submission" date="2023-04" db="EMBL/GenBank/DDBJ databases">
        <authorList>
            <person name="Bruccoleri R.E."/>
            <person name="Oakeley E.J."/>
            <person name="Faust A.-M."/>
            <person name="Dessus-Babus S."/>
            <person name="Altorfer M."/>
            <person name="Burckhardt D."/>
            <person name="Oertli M."/>
            <person name="Naumann U."/>
            <person name="Petersen F."/>
            <person name="Wong J."/>
        </authorList>
    </citation>
    <scope>NUCLEOTIDE SEQUENCE</scope>
    <source>
        <strain evidence="4">GSM-AAB239-AS_SAM_17_03QT</strain>
        <tissue evidence="4">Leaf</tissue>
    </source>
</reference>
<comment type="caution">
    <text evidence="4">The sequence shown here is derived from an EMBL/GenBank/DDBJ whole genome shotgun (WGS) entry which is preliminary data.</text>
</comment>
<organism evidence="4 5">
    <name type="scientific">Iris pallida</name>
    <name type="common">Sweet iris</name>
    <dbReference type="NCBI Taxonomy" id="29817"/>
    <lineage>
        <taxon>Eukaryota</taxon>
        <taxon>Viridiplantae</taxon>
        <taxon>Streptophyta</taxon>
        <taxon>Embryophyta</taxon>
        <taxon>Tracheophyta</taxon>
        <taxon>Spermatophyta</taxon>
        <taxon>Magnoliopsida</taxon>
        <taxon>Liliopsida</taxon>
        <taxon>Asparagales</taxon>
        <taxon>Iridaceae</taxon>
        <taxon>Iridoideae</taxon>
        <taxon>Irideae</taxon>
        <taxon>Iris</taxon>
    </lineage>
</organism>
<dbReference type="Pfam" id="PF20636">
    <property type="entry name" value="SMN_G2-BD"/>
    <property type="match status" value="1"/>
</dbReference>
<dbReference type="AlphaFoldDB" id="A0AAX6GZC9"/>
<evidence type="ECO:0000313" key="5">
    <source>
        <dbReference type="Proteomes" id="UP001140949"/>
    </source>
</evidence>
<feature type="region of interest" description="Disordered" evidence="2">
    <location>
        <begin position="30"/>
        <end position="128"/>
    </location>
</feature>
<protein>
    <recommendedName>
        <fullName evidence="3">Survival Motor Neuron Gemin2-binding domain-containing protein</fullName>
    </recommendedName>
</protein>
<reference evidence="4" key="1">
    <citation type="journal article" date="2023" name="GigaByte">
        <title>Genome assembly of the bearded iris, Iris pallida Lam.</title>
        <authorList>
            <person name="Bruccoleri R.E."/>
            <person name="Oakeley E.J."/>
            <person name="Faust A.M.E."/>
            <person name="Altorfer M."/>
            <person name="Dessus-Babus S."/>
            <person name="Burckhardt D."/>
            <person name="Oertli M."/>
            <person name="Naumann U."/>
            <person name="Petersen F."/>
            <person name="Wong J."/>
        </authorList>
    </citation>
    <scope>NUCLEOTIDE SEQUENCE</scope>
    <source>
        <strain evidence="4">GSM-AAB239-AS_SAM_17_03QT</strain>
    </source>
</reference>
<proteinExistence type="predicted"/>
<feature type="compositionally biased region" description="Polar residues" evidence="2">
    <location>
        <begin position="93"/>
        <end position="107"/>
    </location>
</feature>
<dbReference type="PANTHER" id="PTHR39267">
    <property type="entry name" value="SURVIVAL MOTOR NEURON-LIKE PROTEIN 1"/>
    <property type="match status" value="1"/>
</dbReference>
<evidence type="ECO:0000256" key="2">
    <source>
        <dbReference type="SAM" id="MobiDB-lite"/>
    </source>
</evidence>
<dbReference type="InterPro" id="IPR040424">
    <property type="entry name" value="Smn1"/>
</dbReference>
<dbReference type="PANTHER" id="PTHR39267:SF1">
    <property type="entry name" value="SURVIVAL MOTOR NEURON PROTEIN"/>
    <property type="match status" value="1"/>
</dbReference>
<accession>A0AAX6GZC9</accession>
<feature type="compositionally biased region" description="Basic and acidic residues" evidence="2">
    <location>
        <begin position="30"/>
        <end position="58"/>
    </location>
</feature>